<feature type="domain" description="GST N-terminal" evidence="2">
    <location>
        <begin position="2"/>
        <end position="82"/>
    </location>
</feature>
<dbReference type="Gene3D" id="1.20.1050.10">
    <property type="match status" value="1"/>
</dbReference>
<organism evidence="4 5">
    <name type="scientific">Coemansia thaxteri</name>
    <dbReference type="NCBI Taxonomy" id="2663907"/>
    <lineage>
        <taxon>Eukaryota</taxon>
        <taxon>Fungi</taxon>
        <taxon>Fungi incertae sedis</taxon>
        <taxon>Zoopagomycota</taxon>
        <taxon>Kickxellomycotina</taxon>
        <taxon>Kickxellomycetes</taxon>
        <taxon>Kickxellales</taxon>
        <taxon>Kickxellaceae</taxon>
        <taxon>Coemansia</taxon>
    </lineage>
</organism>
<dbReference type="Pfam" id="PF14497">
    <property type="entry name" value="GST_C_3"/>
    <property type="match status" value="1"/>
</dbReference>
<reference evidence="4" key="1">
    <citation type="submission" date="2022-07" db="EMBL/GenBank/DDBJ databases">
        <title>Phylogenomic reconstructions and comparative analyses of Kickxellomycotina fungi.</title>
        <authorList>
            <person name="Reynolds N.K."/>
            <person name="Stajich J.E."/>
            <person name="Barry K."/>
            <person name="Grigoriev I.V."/>
            <person name="Crous P."/>
            <person name="Smith M.E."/>
        </authorList>
    </citation>
    <scope>NUCLEOTIDE SEQUENCE</scope>
    <source>
        <strain evidence="4">IMI 214461</strain>
    </source>
</reference>
<dbReference type="InterPro" id="IPR036282">
    <property type="entry name" value="Glutathione-S-Trfase_C_sf"/>
</dbReference>
<evidence type="ECO:0000259" key="3">
    <source>
        <dbReference type="PROSITE" id="PS50405"/>
    </source>
</evidence>
<protein>
    <recommendedName>
        <fullName evidence="6">Glutathione S-transferase</fullName>
    </recommendedName>
</protein>
<dbReference type="OrthoDB" id="414243at2759"/>
<dbReference type="SUPFAM" id="SSF47616">
    <property type="entry name" value="GST C-terminal domain-like"/>
    <property type="match status" value="1"/>
</dbReference>
<dbReference type="Proteomes" id="UP001150907">
    <property type="component" value="Unassembled WGS sequence"/>
</dbReference>
<evidence type="ECO:0000259" key="2">
    <source>
        <dbReference type="PROSITE" id="PS50404"/>
    </source>
</evidence>
<dbReference type="Gene3D" id="3.40.30.10">
    <property type="entry name" value="Glutaredoxin"/>
    <property type="match status" value="1"/>
</dbReference>
<dbReference type="GO" id="GO:0004364">
    <property type="term" value="F:glutathione transferase activity"/>
    <property type="evidence" value="ECO:0007669"/>
    <property type="project" value="TreeGrafter"/>
</dbReference>
<keyword evidence="5" id="KW-1185">Reference proteome</keyword>
<dbReference type="EMBL" id="JANBQF010000233">
    <property type="protein sequence ID" value="KAJ2003280.1"/>
    <property type="molecule type" value="Genomic_DNA"/>
</dbReference>
<dbReference type="PROSITE" id="PS50404">
    <property type="entry name" value="GST_NTER"/>
    <property type="match status" value="1"/>
</dbReference>
<sequence>MAIYTLRYFGVIGYGETSRLLLTAANVDWNEENPEWPAEKPNQPFGRLPVLIEKRADGKADFVLSESGAIERYLARTFGFLPADLQLAAQQEQLRDVQMDVLLAIRAHMMTKEDLIEETTAKLEQLLDKLMSAQTELLRQNGNTGRLFGSALSYADISAYAFLKLVFVHLPKYTELAPKMVKAKLTPEIAKLASTVEADPLLAAHTSTADKIASLVAV</sequence>
<dbReference type="InterPro" id="IPR010987">
    <property type="entry name" value="Glutathione-S-Trfase_C-like"/>
</dbReference>
<accession>A0A9W8BBP0</accession>
<dbReference type="SFLD" id="SFLDS00019">
    <property type="entry name" value="Glutathione_Transferase_(cytos"/>
    <property type="match status" value="1"/>
</dbReference>
<dbReference type="SUPFAM" id="SSF52833">
    <property type="entry name" value="Thioredoxin-like"/>
    <property type="match status" value="1"/>
</dbReference>
<name>A0A9W8BBP0_9FUNG</name>
<dbReference type="InterPro" id="IPR004046">
    <property type="entry name" value="GST_C"/>
</dbReference>
<comment type="caution">
    <text evidence="4">The sequence shown here is derived from an EMBL/GenBank/DDBJ whole genome shotgun (WGS) entry which is preliminary data.</text>
</comment>
<feature type="domain" description="GST C-terminal" evidence="3">
    <location>
        <begin position="84"/>
        <end position="218"/>
    </location>
</feature>
<evidence type="ECO:0000313" key="5">
    <source>
        <dbReference type="Proteomes" id="UP001150907"/>
    </source>
</evidence>
<dbReference type="AlphaFoldDB" id="A0A9W8BBP0"/>
<evidence type="ECO:0000313" key="4">
    <source>
        <dbReference type="EMBL" id="KAJ2003280.1"/>
    </source>
</evidence>
<dbReference type="CDD" id="cd03039">
    <property type="entry name" value="GST_N_Sigma_like"/>
    <property type="match status" value="1"/>
</dbReference>
<gene>
    <name evidence="4" type="ORF">H4R26_003153</name>
</gene>
<feature type="coiled-coil region" evidence="1">
    <location>
        <begin position="109"/>
        <end position="143"/>
    </location>
</feature>
<dbReference type="InterPro" id="IPR036249">
    <property type="entry name" value="Thioredoxin-like_sf"/>
</dbReference>
<dbReference type="InterPro" id="IPR050213">
    <property type="entry name" value="GST_superfamily"/>
</dbReference>
<dbReference type="PANTHER" id="PTHR11571:SF150">
    <property type="entry name" value="GLUTATHIONE S-TRANSFERASE"/>
    <property type="match status" value="1"/>
</dbReference>
<proteinExistence type="predicted"/>
<dbReference type="InterPro" id="IPR040079">
    <property type="entry name" value="Glutathione_S-Trfase"/>
</dbReference>
<dbReference type="Pfam" id="PF02798">
    <property type="entry name" value="GST_N"/>
    <property type="match status" value="1"/>
</dbReference>
<dbReference type="PROSITE" id="PS50405">
    <property type="entry name" value="GST_CTER"/>
    <property type="match status" value="1"/>
</dbReference>
<dbReference type="InterPro" id="IPR004045">
    <property type="entry name" value="Glutathione_S-Trfase_N"/>
</dbReference>
<evidence type="ECO:0008006" key="6">
    <source>
        <dbReference type="Google" id="ProtNLM"/>
    </source>
</evidence>
<dbReference type="PANTHER" id="PTHR11571">
    <property type="entry name" value="GLUTATHIONE S-TRANSFERASE"/>
    <property type="match status" value="1"/>
</dbReference>
<keyword evidence="1" id="KW-0175">Coiled coil</keyword>
<dbReference type="GO" id="GO:0006749">
    <property type="term" value="P:glutathione metabolic process"/>
    <property type="evidence" value="ECO:0007669"/>
    <property type="project" value="TreeGrafter"/>
</dbReference>
<evidence type="ECO:0000256" key="1">
    <source>
        <dbReference type="SAM" id="Coils"/>
    </source>
</evidence>